<keyword evidence="4" id="KW-1185">Reference proteome</keyword>
<comment type="caution">
    <text evidence="1">The sequence shown here is derived from an EMBL/GenBank/DDBJ whole genome shotgun (WGS) entry which is preliminary data.</text>
</comment>
<protein>
    <submittedName>
        <fullName evidence="1">Uncharacterized protein</fullName>
    </submittedName>
</protein>
<dbReference type="EMBL" id="JAVDPY010000021">
    <property type="protein sequence ID" value="MDR6336912.1"/>
    <property type="molecule type" value="Genomic_DNA"/>
</dbReference>
<evidence type="ECO:0000313" key="1">
    <source>
        <dbReference type="EMBL" id="GLI25666.1"/>
    </source>
</evidence>
<name>A0A9W6FMP4_XANFL</name>
<reference evidence="1" key="1">
    <citation type="submission" date="2022-12" db="EMBL/GenBank/DDBJ databases">
        <title>Reference genome sequencing for broad-spectrum identification of bacterial and archaeal isolates by mass spectrometry.</title>
        <authorList>
            <person name="Sekiguchi Y."/>
            <person name="Tourlousse D.M."/>
        </authorList>
    </citation>
    <scope>NUCLEOTIDE SEQUENCE</scope>
    <source>
        <strain evidence="1">301</strain>
    </source>
</reference>
<dbReference type="EMBL" id="BSDO01000023">
    <property type="protein sequence ID" value="GLI25666.1"/>
    <property type="molecule type" value="Genomic_DNA"/>
</dbReference>
<reference evidence="2 4" key="2">
    <citation type="submission" date="2023-07" db="EMBL/GenBank/DDBJ databases">
        <title>Genomic Encyclopedia of Type Strains, Phase IV (KMG-IV): sequencing the most valuable type-strain genomes for metagenomic binning, comparative biology and taxonomic classification.</title>
        <authorList>
            <person name="Goeker M."/>
        </authorList>
    </citation>
    <scope>NUCLEOTIDE SEQUENCE [LARGE SCALE GENOMIC DNA]</scope>
    <source>
        <strain evidence="2 4">DSM 338</strain>
    </source>
</reference>
<evidence type="ECO:0000313" key="3">
    <source>
        <dbReference type="Proteomes" id="UP001144397"/>
    </source>
</evidence>
<accession>A0A9W6FMP4</accession>
<dbReference type="Proteomes" id="UP001144397">
    <property type="component" value="Unassembled WGS sequence"/>
</dbReference>
<dbReference type="RefSeq" id="WP_281810151.1">
    <property type="nucleotide sequence ID" value="NZ_BSDO01000023.1"/>
</dbReference>
<evidence type="ECO:0000313" key="4">
    <source>
        <dbReference type="Proteomes" id="UP001245370"/>
    </source>
</evidence>
<dbReference type="GeneID" id="95766111"/>
<gene>
    <name evidence="2" type="ORF">GGQ86_005416</name>
    <name evidence="1" type="ORF">XFLAVUS301_53400</name>
</gene>
<dbReference type="Proteomes" id="UP001245370">
    <property type="component" value="Unassembled WGS sequence"/>
</dbReference>
<organism evidence="1 3">
    <name type="scientific">Xanthobacter flavus</name>
    <dbReference type="NCBI Taxonomy" id="281"/>
    <lineage>
        <taxon>Bacteria</taxon>
        <taxon>Pseudomonadati</taxon>
        <taxon>Pseudomonadota</taxon>
        <taxon>Alphaproteobacteria</taxon>
        <taxon>Hyphomicrobiales</taxon>
        <taxon>Xanthobacteraceae</taxon>
        <taxon>Xanthobacter</taxon>
    </lineage>
</organism>
<dbReference type="AlphaFoldDB" id="A0A9W6FMP4"/>
<evidence type="ECO:0000313" key="2">
    <source>
        <dbReference type="EMBL" id="MDR6336912.1"/>
    </source>
</evidence>
<proteinExistence type="predicted"/>
<sequence length="198" mass="22845">MNVDLTIADMVHLLKRFSYTDQLVILARTNPYLLHTGTFRLFLRYDDKTDDIANSLATQVENSSIYFDPNTNIAAVAVSYCYNATFTSWLWRFIINQRLNGDDVSDLHVEIAKGIRDGYPNPQALHELMTRHPDPKEWEIGPYLDVYFTREREARCFPNEAELLAFEPGPGRFAVPAPEDVQADLARFFSRVAPWPRE</sequence>